<name>A0A8J5TR49_FUSOX</name>
<organism evidence="2 3">
    <name type="scientific">Fusarium oxysporum f. sp. rapae</name>
    <dbReference type="NCBI Taxonomy" id="485398"/>
    <lineage>
        <taxon>Eukaryota</taxon>
        <taxon>Fungi</taxon>
        <taxon>Dikarya</taxon>
        <taxon>Ascomycota</taxon>
        <taxon>Pezizomycotina</taxon>
        <taxon>Sordariomycetes</taxon>
        <taxon>Hypocreomycetidae</taxon>
        <taxon>Hypocreales</taxon>
        <taxon>Nectriaceae</taxon>
        <taxon>Fusarium</taxon>
        <taxon>Fusarium oxysporum species complex</taxon>
    </lineage>
</organism>
<proteinExistence type="predicted"/>
<dbReference type="Pfam" id="PF11566">
    <property type="entry name" value="PI31_Prot_N"/>
    <property type="match status" value="1"/>
</dbReference>
<dbReference type="AlphaFoldDB" id="A0A8J5TR49"/>
<feature type="domain" description="PI31 proteasome regulator N-terminal" evidence="1">
    <location>
        <begin position="27"/>
        <end position="101"/>
    </location>
</feature>
<dbReference type="InterPro" id="IPR021625">
    <property type="entry name" value="PI31_Prot_N"/>
</dbReference>
<evidence type="ECO:0000313" key="3">
    <source>
        <dbReference type="Proteomes" id="UP000694050"/>
    </source>
</evidence>
<protein>
    <recommendedName>
        <fullName evidence="1">PI31 proteasome regulator N-terminal domain-containing protein</fullName>
    </recommendedName>
</protein>
<comment type="caution">
    <text evidence="2">The sequence shown here is derived from an EMBL/GenBank/DDBJ whole genome shotgun (WGS) entry which is preliminary data.</text>
</comment>
<sequence length="118" mass="12689">MSEHLSITAILSGMADALPTHPPSDNSSDLASSYEAIALLIHSYLAALGFKLQGFDEDKKLRKYPLTSHHFSADTKATAECGSLAPRLPPQWNSGFDSYPLDCVKAPEGIPPHITPVT</sequence>
<reference evidence="2" key="1">
    <citation type="submission" date="2021-04" db="EMBL/GenBank/DDBJ databases">
        <title>First draft genome resource for Brassicaceae pathogens Fusarium oxysporum f. sp. raphani and Fusarium oxysporum f. sp. rapae.</title>
        <authorList>
            <person name="Asai S."/>
        </authorList>
    </citation>
    <scope>NUCLEOTIDE SEQUENCE</scope>
    <source>
        <strain evidence="2">Tf1208</strain>
    </source>
</reference>
<evidence type="ECO:0000313" key="2">
    <source>
        <dbReference type="EMBL" id="KAG7406204.1"/>
    </source>
</evidence>
<dbReference type="Proteomes" id="UP000694050">
    <property type="component" value="Unassembled WGS sequence"/>
</dbReference>
<evidence type="ECO:0000259" key="1">
    <source>
        <dbReference type="Pfam" id="PF11566"/>
    </source>
</evidence>
<accession>A0A8J5TR49</accession>
<dbReference type="EMBL" id="JAELUQ010000011">
    <property type="protein sequence ID" value="KAG7406204.1"/>
    <property type="molecule type" value="Genomic_DNA"/>
</dbReference>
<gene>
    <name evidence="2" type="ORF">Forpe1208_v014417</name>
</gene>